<gene>
    <name evidence="1" type="ORF">LCGC14_1206380</name>
</gene>
<name>A0A0F9M2R2_9ZZZZ</name>
<organism evidence="1">
    <name type="scientific">marine sediment metagenome</name>
    <dbReference type="NCBI Taxonomy" id="412755"/>
    <lineage>
        <taxon>unclassified sequences</taxon>
        <taxon>metagenomes</taxon>
        <taxon>ecological metagenomes</taxon>
    </lineage>
</organism>
<protein>
    <submittedName>
        <fullName evidence="1">Uncharacterized protein</fullName>
    </submittedName>
</protein>
<reference evidence="1" key="1">
    <citation type="journal article" date="2015" name="Nature">
        <title>Complex archaea that bridge the gap between prokaryotes and eukaryotes.</title>
        <authorList>
            <person name="Spang A."/>
            <person name="Saw J.H."/>
            <person name="Jorgensen S.L."/>
            <person name="Zaremba-Niedzwiedzka K."/>
            <person name="Martijn J."/>
            <person name="Lind A.E."/>
            <person name="van Eijk R."/>
            <person name="Schleper C."/>
            <person name="Guy L."/>
            <person name="Ettema T.J."/>
        </authorList>
    </citation>
    <scope>NUCLEOTIDE SEQUENCE</scope>
</reference>
<dbReference type="EMBL" id="LAZR01006239">
    <property type="protein sequence ID" value="KKM93631.1"/>
    <property type="molecule type" value="Genomic_DNA"/>
</dbReference>
<proteinExistence type="predicted"/>
<accession>A0A0F9M2R2</accession>
<sequence length="277" mass="31137">MTALFLFGGTMALYSNTLYSLRQHLSSMVGDLIRGDASGGSVTDLDDASLLKGNDYYSDRKYRCYIYDASGSILGQERVVTDSTGTQLILSPAYSSAVTANNKYELHHIFTAAEYLKAINLAIDSVADGEYLIPKIDTTTIPLVADTYEYTLPTDMFYIHRITNETTTGKWEKQDVIDPFHYDFISPRKVKFDENRFSIEVGTSLRLEGQGKQDTVSLDATTVLLPTDWLVQKAITFLPRSKIESNKLDDTFRRAELFVLQHPATNWPEPTAQKVIE</sequence>
<dbReference type="AlphaFoldDB" id="A0A0F9M2R2"/>
<evidence type="ECO:0000313" key="1">
    <source>
        <dbReference type="EMBL" id="KKM93631.1"/>
    </source>
</evidence>
<comment type="caution">
    <text evidence="1">The sequence shown here is derived from an EMBL/GenBank/DDBJ whole genome shotgun (WGS) entry which is preliminary data.</text>
</comment>